<dbReference type="OrthoDB" id="2020426at2759"/>
<reference evidence="5" key="1">
    <citation type="journal article" date="2013" name="Science">
        <title>The Amborella genome and the evolution of flowering plants.</title>
        <authorList>
            <consortium name="Amborella Genome Project"/>
        </authorList>
    </citation>
    <scope>NUCLEOTIDE SEQUENCE [LARGE SCALE GENOMIC DNA]</scope>
</reference>
<dbReference type="Gramene" id="ERN04209">
    <property type="protein sequence ID" value="ERN04209"/>
    <property type="gene ID" value="AMTR_s00077p00122770"/>
</dbReference>
<feature type="domain" description="Enhanced disease resistance 4-like N-terminal" evidence="3">
    <location>
        <begin position="7"/>
        <end position="39"/>
    </location>
</feature>
<organism evidence="4 5">
    <name type="scientific">Amborella trichopoda</name>
    <dbReference type="NCBI Taxonomy" id="13333"/>
    <lineage>
        <taxon>Eukaryota</taxon>
        <taxon>Viridiplantae</taxon>
        <taxon>Streptophyta</taxon>
        <taxon>Embryophyta</taxon>
        <taxon>Tracheophyta</taxon>
        <taxon>Spermatophyta</taxon>
        <taxon>Magnoliopsida</taxon>
        <taxon>Amborellales</taxon>
        <taxon>Amborellaceae</taxon>
        <taxon>Amborella</taxon>
    </lineage>
</organism>
<feature type="compositionally biased region" description="Polar residues" evidence="1">
    <location>
        <begin position="626"/>
        <end position="647"/>
    </location>
</feature>
<dbReference type="KEGG" id="atr:18432362"/>
<feature type="compositionally biased region" description="Basic and acidic residues" evidence="1">
    <location>
        <begin position="695"/>
        <end position="724"/>
    </location>
</feature>
<name>W1P975_AMBTC</name>
<gene>
    <name evidence="4" type="ORF">AMTR_s00077p00122770</name>
</gene>
<dbReference type="PANTHER" id="PTHR31105:SF42">
    <property type="entry name" value="OS02G0258300 PROTEIN"/>
    <property type="match status" value="1"/>
</dbReference>
<feature type="compositionally biased region" description="Polar residues" evidence="1">
    <location>
        <begin position="263"/>
        <end position="283"/>
    </location>
</feature>
<dbReference type="PANTHER" id="PTHR31105">
    <property type="entry name" value="EXTRA-LARGE G-PROTEIN-LIKE"/>
    <property type="match status" value="1"/>
</dbReference>
<dbReference type="HOGENOM" id="CLU_010277_0_0_1"/>
<dbReference type="InterPro" id="IPR055126">
    <property type="entry name" value="EDR4-like_N"/>
</dbReference>
<dbReference type="Pfam" id="PF11331">
    <property type="entry name" value="Zn_ribbon_12"/>
    <property type="match status" value="1"/>
</dbReference>
<feature type="region of interest" description="Disordered" evidence="1">
    <location>
        <begin position="256"/>
        <end position="297"/>
    </location>
</feature>
<dbReference type="EMBL" id="KI394293">
    <property type="protein sequence ID" value="ERN04209.1"/>
    <property type="molecule type" value="Genomic_DNA"/>
</dbReference>
<evidence type="ECO:0000313" key="5">
    <source>
        <dbReference type="Proteomes" id="UP000017836"/>
    </source>
</evidence>
<evidence type="ECO:0000259" key="3">
    <source>
        <dbReference type="Pfam" id="PF22910"/>
    </source>
</evidence>
<evidence type="ECO:0000313" key="4">
    <source>
        <dbReference type="EMBL" id="ERN04209.1"/>
    </source>
</evidence>
<feature type="domain" description="Probable zinc-ribbon" evidence="2">
    <location>
        <begin position="569"/>
        <end position="613"/>
    </location>
</feature>
<dbReference type="AlphaFoldDB" id="W1P975"/>
<feature type="compositionally biased region" description="Basic and acidic residues" evidence="1">
    <location>
        <begin position="92"/>
        <end position="104"/>
    </location>
</feature>
<accession>W1P975</accession>
<feature type="region of interest" description="Disordered" evidence="1">
    <location>
        <begin position="618"/>
        <end position="800"/>
    </location>
</feature>
<dbReference type="STRING" id="13333.W1P975"/>
<dbReference type="Pfam" id="PF22910">
    <property type="entry name" value="EDR4-like_1st"/>
    <property type="match status" value="1"/>
</dbReference>
<dbReference type="InterPro" id="IPR021480">
    <property type="entry name" value="Zinc_ribbon_12"/>
</dbReference>
<feature type="compositionally biased region" description="Polar residues" evidence="1">
    <location>
        <begin position="106"/>
        <end position="115"/>
    </location>
</feature>
<dbReference type="Proteomes" id="UP000017836">
    <property type="component" value="Unassembled WGS sequence"/>
</dbReference>
<evidence type="ECO:0000259" key="2">
    <source>
        <dbReference type="Pfam" id="PF11331"/>
    </source>
</evidence>
<keyword evidence="5" id="KW-1185">Reference proteome</keyword>
<feature type="compositionally biased region" description="Polar residues" evidence="1">
    <location>
        <begin position="672"/>
        <end position="685"/>
    </location>
</feature>
<protein>
    <submittedName>
        <fullName evidence="4">Uncharacterized protein</fullName>
    </submittedName>
</protein>
<dbReference type="eggNOG" id="ENOG502QTCM">
    <property type="taxonomic scope" value="Eukaryota"/>
</dbReference>
<proteinExistence type="predicted"/>
<feature type="region of interest" description="Disordered" evidence="1">
    <location>
        <begin position="86"/>
        <end position="197"/>
    </location>
</feature>
<dbReference type="GO" id="GO:1900150">
    <property type="term" value="P:regulation of defense response to fungus"/>
    <property type="evidence" value="ECO:0007669"/>
    <property type="project" value="InterPro"/>
</dbReference>
<feature type="compositionally biased region" description="Acidic residues" evidence="1">
    <location>
        <begin position="772"/>
        <end position="787"/>
    </location>
</feature>
<dbReference type="InterPro" id="IPR040244">
    <property type="entry name" value="EDR4-like"/>
</dbReference>
<feature type="compositionally biased region" description="Polar residues" evidence="1">
    <location>
        <begin position="159"/>
        <end position="176"/>
    </location>
</feature>
<evidence type="ECO:0000256" key="1">
    <source>
        <dbReference type="SAM" id="MobiDB-lite"/>
    </source>
</evidence>
<sequence>MATVARVRLVYCPNCHHLLPELPNIPVYQCGGCGTTLQAKNGALPALTSSKAIEDNSTQNQSIVCPIKNGSNASSKVLTICSDEASTSGSEHVSDRLDPHKEIGWSKTNGDSGFPSSPDVINHRGKEAAFENGELCPRNKAETPQDNSKQMRNGENKEISSPPQRAQTRNGEQQEASPKRNPSIVSPHRRALGYRSQYMGSREKLKGLETYGNHEDTFECMSNSNASRPSSGSSFGDQKVYLSRKAFLKQDGGFYGSPRNGRELSNSDSFQSWGNGSSPNWSLDGSEPPMYEMHDHEGRNFDKFYPMPDQVPFRRDGFSRGQQTEPMYRDEGPSNYVEDHIHDGFFRPRMHRGKPAHVDNRGILAYEADQDSLFHAGSYFGSDKIFSNHRGAHQDMYWPHGFEHEPPHYSPNYAIAEGPRFYRHPHGARVNGKMSPWPYGLSQMPPGYSYMDMDRESPNAHAHSPIPNPMCSCLHCYNENWQNPGQIVCSHGCCRAGSHNMHSHPYGPSPMDSPFHVHSHNMHPWEHNMHSKEKRLMEFEPANSHYKEKGNMKRGMGSKGEACHCRPIASGAPFVTCYKCLRLLQLPENFHVSRKKHYKLKCGACSRVLSFSLEEGGKMVPKPAKSESSQGELGSISRGSATCSDTSKPMPVNEDHLQEEPTSVSEDYDNSVGKNYSTESKTAFPSSFPYPQDNPNERKHLASDSPKLIKDRIDTTNEPREVPRGGKQSLGTPVPGSPLHEHFGYSSPSELLRKTDSERKSLEHSDRHKDSEPEESPDTTEISEESDDPSKKSSKGGDASIGGFIKKKLRDLGQGLESMKLKVSVNGKPIPDSLVTKAEEKAGSIQAGNYWYDYQAGFWGVMGKPCLGIIPPFIEEFHHPLSKDCAGGKTGVLVNGRELHQIDLDLLADRGLPTTESKAYMIDIDGHVIDELSGEELKSLGNLAPTVNREGRGFGMRVPKHWM</sequence>
<feature type="compositionally biased region" description="Basic and acidic residues" evidence="1">
    <location>
        <begin position="751"/>
        <end position="771"/>
    </location>
</feature>